<dbReference type="AlphaFoldDB" id="A0A1I3U3E5"/>
<accession>A0A1I3U3E5</accession>
<dbReference type="Proteomes" id="UP000183557">
    <property type="component" value="Unassembled WGS sequence"/>
</dbReference>
<evidence type="ECO:0000313" key="2">
    <source>
        <dbReference type="Proteomes" id="UP000183557"/>
    </source>
</evidence>
<sequence>MNLADMLTEVADIFPECRTVPVTRLRIEATNTDEKEEKQMLLFYDTSPYSPVWTTILIKSNATSLNSAAFSMLHTCPHF</sequence>
<name>A0A1I3U3E5_HALDA</name>
<proteinExistence type="predicted"/>
<protein>
    <submittedName>
        <fullName evidence="1">Uncharacterized protein</fullName>
    </submittedName>
</protein>
<reference evidence="2" key="1">
    <citation type="submission" date="2016-10" db="EMBL/GenBank/DDBJ databases">
        <authorList>
            <person name="Varghese N."/>
            <person name="Submissions S."/>
        </authorList>
    </citation>
    <scope>NUCLEOTIDE SEQUENCE [LARGE SCALE GENOMIC DNA]</scope>
    <source>
        <strain evidence="2">CGMCC 1.3704</strain>
    </source>
</reference>
<gene>
    <name evidence="1" type="ORF">SAMN04487936_10489</name>
</gene>
<organism evidence="1 2">
    <name type="scientific">Halobacillus dabanensis</name>
    <dbReference type="NCBI Taxonomy" id="240302"/>
    <lineage>
        <taxon>Bacteria</taxon>
        <taxon>Bacillati</taxon>
        <taxon>Bacillota</taxon>
        <taxon>Bacilli</taxon>
        <taxon>Bacillales</taxon>
        <taxon>Bacillaceae</taxon>
        <taxon>Halobacillus</taxon>
    </lineage>
</organism>
<evidence type="ECO:0000313" key="1">
    <source>
        <dbReference type="EMBL" id="SFJ76317.1"/>
    </source>
</evidence>
<dbReference type="EMBL" id="FOSB01000004">
    <property type="protein sequence ID" value="SFJ76317.1"/>
    <property type="molecule type" value="Genomic_DNA"/>
</dbReference>
<keyword evidence="2" id="KW-1185">Reference proteome</keyword>